<dbReference type="InterPro" id="IPR001650">
    <property type="entry name" value="Helicase_C-like"/>
</dbReference>
<evidence type="ECO:0000256" key="1">
    <source>
        <dbReference type="ARBA" id="ARBA00022801"/>
    </source>
</evidence>
<keyword evidence="5" id="KW-1185">Reference proteome</keyword>
<dbReference type="Pfam" id="PF00176">
    <property type="entry name" value="SNF2-rel_dom"/>
    <property type="match status" value="1"/>
</dbReference>
<dbReference type="InterPro" id="IPR049730">
    <property type="entry name" value="SNF2/RAD54-like_C"/>
</dbReference>
<protein>
    <submittedName>
        <fullName evidence="4">DEAD/DEAH box helicase</fullName>
    </submittedName>
</protein>
<dbReference type="InterPro" id="IPR000330">
    <property type="entry name" value="SNF2_N"/>
</dbReference>
<dbReference type="CDD" id="cd18793">
    <property type="entry name" value="SF2_C_SNF"/>
    <property type="match status" value="1"/>
</dbReference>
<dbReference type="RefSeq" id="WP_173130788.1">
    <property type="nucleotide sequence ID" value="NZ_JABRWJ010000009.1"/>
</dbReference>
<dbReference type="InterPro" id="IPR014001">
    <property type="entry name" value="Helicase_ATP-bd"/>
</dbReference>
<dbReference type="InterPro" id="IPR027417">
    <property type="entry name" value="P-loop_NTPase"/>
</dbReference>
<dbReference type="Pfam" id="PF00271">
    <property type="entry name" value="Helicase_C"/>
    <property type="match status" value="1"/>
</dbReference>
<dbReference type="Proteomes" id="UP000737171">
    <property type="component" value="Unassembled WGS sequence"/>
</dbReference>
<dbReference type="GO" id="GO:0004386">
    <property type="term" value="F:helicase activity"/>
    <property type="evidence" value="ECO:0007669"/>
    <property type="project" value="UniProtKB-KW"/>
</dbReference>
<sequence>MSETSPQPALLLQTLTRGDGLLGLRPCGPVVPPARTPLFGARGPQLTLARLQWFVPGTQQRSAPPAHATQAAAIERLQTSGLRPLPADALQWRGPAPDGFADGALWSLVQEAAFGDWWADQLPALQRDGWAIVVLPGFAHQSTPVEAWRLVLDPLDVGGPEGRAVAAPLAAAAPRLKSLKPDGSWMLGLGIVVEGQTLDLIPMLTQLIAKDRRWLDAEQIDEIEDHAIIRLRAPGGRRIDAPAAPLKAIARTMLDLLGPRAPIDGRLVLARWEARRLEALRVQLRAPGWALRGEAGLRQLAAALAEAGPPAPVAPPAGLGITLRGYQHAGLAWLQQLRAQGLGGILADDMGLGKTAQALAHLLLEKHAGRLDRPALVVAPASLLFNWQAECARVAPALRLLVLQGPQRTKDAAMLAAHDVVLVSYPLLWRDAGHLRRQPWHAVILDEAQTVKNAGSRTATAARRLDARHRLCLTGTPVENHLGELWAQFHFLMPGFLGDAREFARRWRTPIEKNGETLRARLLAQRIAPFLLRRRKDEVAPELPPLTEQVHRVRLDGAQRLLYESVRAAANDELERLLQRIGFQHARLSILDALLKLRQVCNDPRLLRGSVAAPADAGSAKLDWLRTMLPALVDDGRRVLLFSQFTRMLRLIEAELDAAQLPWLALTGATPPDQRGAIVQRFQSGTVPLLLLSLKAGGVGLNLTAADTVIHIDPWWNPAVEDQASARAHRIGQDKPVLVYKLIVAGSIEERMRALQSRKRVLADSVLGGAAGEQALPFDEAELRGLMSPLDDDFPSQPLT</sequence>
<keyword evidence="4" id="KW-0067">ATP-binding</keyword>
<dbReference type="Gene3D" id="3.40.50.10810">
    <property type="entry name" value="Tandem AAA-ATPase domain"/>
    <property type="match status" value="1"/>
</dbReference>
<dbReference type="CDD" id="cd18012">
    <property type="entry name" value="DEXQc_arch_SWI2_SNF2"/>
    <property type="match status" value="1"/>
</dbReference>
<dbReference type="PROSITE" id="PS51194">
    <property type="entry name" value="HELICASE_CTER"/>
    <property type="match status" value="1"/>
</dbReference>
<evidence type="ECO:0000313" key="5">
    <source>
        <dbReference type="Proteomes" id="UP000737171"/>
    </source>
</evidence>
<feature type="domain" description="Helicase C-terminal" evidence="3">
    <location>
        <begin position="624"/>
        <end position="784"/>
    </location>
</feature>
<evidence type="ECO:0000259" key="2">
    <source>
        <dbReference type="PROSITE" id="PS51192"/>
    </source>
</evidence>
<accession>A0ABX2EQD7</accession>
<dbReference type="Gene3D" id="3.40.50.300">
    <property type="entry name" value="P-loop containing nucleotide triphosphate hydrolases"/>
    <property type="match status" value="1"/>
</dbReference>
<keyword evidence="4" id="KW-0547">Nucleotide-binding</keyword>
<reference evidence="4 5" key="1">
    <citation type="submission" date="2020-05" db="EMBL/GenBank/DDBJ databases">
        <title>Aquincola sp. isolate from soil.</title>
        <authorList>
            <person name="Han J."/>
            <person name="Kim D.-U."/>
        </authorList>
    </citation>
    <scope>NUCLEOTIDE SEQUENCE [LARGE SCALE GENOMIC DNA]</scope>
    <source>
        <strain evidence="4 5">S2</strain>
    </source>
</reference>
<dbReference type="SMART" id="SM00487">
    <property type="entry name" value="DEXDc"/>
    <property type="match status" value="1"/>
</dbReference>
<dbReference type="SUPFAM" id="SSF52540">
    <property type="entry name" value="P-loop containing nucleoside triphosphate hydrolases"/>
    <property type="match status" value="2"/>
</dbReference>
<evidence type="ECO:0000259" key="3">
    <source>
        <dbReference type="PROSITE" id="PS51194"/>
    </source>
</evidence>
<proteinExistence type="predicted"/>
<name>A0ABX2EQD7_9BURK</name>
<gene>
    <name evidence="4" type="ORF">HLB44_27985</name>
</gene>
<dbReference type="PROSITE" id="PS51192">
    <property type="entry name" value="HELICASE_ATP_BIND_1"/>
    <property type="match status" value="1"/>
</dbReference>
<keyword evidence="4" id="KW-0347">Helicase</keyword>
<organism evidence="4 5">
    <name type="scientific">Pseudaquabacterium terrae</name>
    <dbReference type="NCBI Taxonomy" id="2732868"/>
    <lineage>
        <taxon>Bacteria</taxon>
        <taxon>Pseudomonadati</taxon>
        <taxon>Pseudomonadota</taxon>
        <taxon>Betaproteobacteria</taxon>
        <taxon>Burkholderiales</taxon>
        <taxon>Sphaerotilaceae</taxon>
        <taxon>Pseudaquabacterium</taxon>
    </lineage>
</organism>
<dbReference type="PANTHER" id="PTHR10799">
    <property type="entry name" value="SNF2/RAD54 HELICASE FAMILY"/>
    <property type="match status" value="1"/>
</dbReference>
<dbReference type="SMART" id="SM00490">
    <property type="entry name" value="HELICc"/>
    <property type="match status" value="1"/>
</dbReference>
<dbReference type="EMBL" id="JABRWJ010000009">
    <property type="protein sequence ID" value="NRF70851.1"/>
    <property type="molecule type" value="Genomic_DNA"/>
</dbReference>
<keyword evidence="1" id="KW-0378">Hydrolase</keyword>
<dbReference type="InterPro" id="IPR038718">
    <property type="entry name" value="SNF2-like_sf"/>
</dbReference>
<comment type="caution">
    <text evidence="4">The sequence shown here is derived from an EMBL/GenBank/DDBJ whole genome shotgun (WGS) entry which is preliminary data.</text>
</comment>
<feature type="domain" description="Helicase ATP-binding" evidence="2">
    <location>
        <begin position="335"/>
        <end position="495"/>
    </location>
</feature>
<evidence type="ECO:0000313" key="4">
    <source>
        <dbReference type="EMBL" id="NRF70851.1"/>
    </source>
</evidence>